<evidence type="ECO:0000256" key="1">
    <source>
        <dbReference type="ARBA" id="ARBA00004141"/>
    </source>
</evidence>
<evidence type="ECO:0000313" key="7">
    <source>
        <dbReference type="EMBL" id="SVE77234.1"/>
    </source>
</evidence>
<comment type="similarity">
    <text evidence="2">Belongs to the unc-50 family.</text>
</comment>
<evidence type="ECO:0000256" key="3">
    <source>
        <dbReference type="ARBA" id="ARBA00022692"/>
    </source>
</evidence>
<keyword evidence="3 6" id="KW-0812">Transmembrane</keyword>
<sequence length="287" mass="33196">MYKQSSQGSRATSPAYVDTSGASHYVHPASFRGPSPLPSPANLRSCFKRCLSAAAKRYKFIRKLCHFQQMDFEYALWQMIYLFISPQKVYRNFHYRKSSKAQFARDDPAFLVLLAMWLCFSSMVLAFFLDLSIFSFFKFLTYTIFIDCLLVGAGIATAMWLVANKLLMKPNVRGEDVEWGYAFDVHLNAYFPALIILHVVQSMFYHVLISQDWYSATFVGNTLWLIAVGYYIYINFLGYSSLPILHKTRGLLYPFTVLFVIYIVSLACNWNVTHTLINFYHARVHVI</sequence>
<dbReference type="InterPro" id="IPR007881">
    <property type="entry name" value="UNC-50"/>
</dbReference>
<dbReference type="EMBL" id="LR007615">
    <property type="protein sequence ID" value="SVE77234.1"/>
    <property type="molecule type" value="mRNA"/>
</dbReference>
<keyword evidence="4 6" id="KW-1133">Transmembrane helix</keyword>
<feature type="transmembrane region" description="Helical" evidence="6">
    <location>
        <begin position="251"/>
        <end position="272"/>
    </location>
</feature>
<dbReference type="PANTHER" id="PTHR12841:SF6">
    <property type="entry name" value="PROTEIN UNC-50 HOMOLOG"/>
    <property type="match status" value="1"/>
</dbReference>
<evidence type="ECO:0000256" key="4">
    <source>
        <dbReference type="ARBA" id="ARBA00022989"/>
    </source>
</evidence>
<evidence type="ECO:0000313" key="8">
    <source>
        <dbReference type="EMBL" id="SVE79104.1"/>
    </source>
</evidence>
<reference evidence="7" key="1">
    <citation type="submission" date="2018-08" db="EMBL/GenBank/DDBJ databases">
        <authorList>
            <person name="Cornetti L."/>
        </authorList>
    </citation>
    <scope>NUCLEOTIDE SEQUENCE</scope>
    <source>
        <strain evidence="7">US-AR</strain>
        <strain evidence="8">ZW-LUM</strain>
    </source>
</reference>
<dbReference type="PANTHER" id="PTHR12841">
    <property type="entry name" value="PROTEIN UNC-50 HOMOLOG"/>
    <property type="match status" value="1"/>
</dbReference>
<keyword evidence="5 6" id="KW-0472">Membrane</keyword>
<comment type="subcellular location">
    <subcellularLocation>
        <location evidence="1">Membrane</location>
        <topology evidence="1">Multi-pass membrane protein</topology>
    </subcellularLocation>
</comment>
<gene>
    <name evidence="7" type="primary">EOG090X0CST</name>
</gene>
<name>A0A4Y7M9H7_9CRUS</name>
<evidence type="ECO:0000256" key="2">
    <source>
        <dbReference type="ARBA" id="ARBA00006293"/>
    </source>
</evidence>
<feature type="transmembrane region" description="Helical" evidence="6">
    <location>
        <begin position="189"/>
        <end position="209"/>
    </location>
</feature>
<evidence type="ECO:0000256" key="5">
    <source>
        <dbReference type="ARBA" id="ARBA00023136"/>
    </source>
</evidence>
<dbReference type="GO" id="GO:0000139">
    <property type="term" value="C:Golgi membrane"/>
    <property type="evidence" value="ECO:0007669"/>
    <property type="project" value="TreeGrafter"/>
</dbReference>
<protein>
    <submittedName>
        <fullName evidence="7">EOG090X0CST</fullName>
    </submittedName>
</protein>
<feature type="transmembrane region" description="Helical" evidence="6">
    <location>
        <begin position="139"/>
        <end position="163"/>
    </location>
</feature>
<accession>A0A4Y7M9H7</accession>
<evidence type="ECO:0000256" key="6">
    <source>
        <dbReference type="SAM" id="Phobius"/>
    </source>
</evidence>
<dbReference type="AlphaFoldDB" id="A0A4Y7M9H7"/>
<dbReference type="EMBL" id="LR009485">
    <property type="protein sequence ID" value="SVE79104.1"/>
    <property type="molecule type" value="mRNA"/>
</dbReference>
<organism evidence="7">
    <name type="scientific">Daphnia lumholtzi</name>
    <dbReference type="NCBI Taxonomy" id="42856"/>
    <lineage>
        <taxon>Eukaryota</taxon>
        <taxon>Metazoa</taxon>
        <taxon>Ecdysozoa</taxon>
        <taxon>Arthropoda</taxon>
        <taxon>Crustacea</taxon>
        <taxon>Branchiopoda</taxon>
        <taxon>Diplostraca</taxon>
        <taxon>Cladocera</taxon>
        <taxon>Anomopoda</taxon>
        <taxon>Daphniidae</taxon>
        <taxon>Daphnia</taxon>
    </lineage>
</organism>
<feature type="transmembrane region" description="Helical" evidence="6">
    <location>
        <begin position="221"/>
        <end position="239"/>
    </location>
</feature>
<proteinExistence type="evidence at transcript level"/>
<dbReference type="Pfam" id="PF05216">
    <property type="entry name" value="UNC-50"/>
    <property type="match status" value="1"/>
</dbReference>
<feature type="transmembrane region" description="Helical" evidence="6">
    <location>
        <begin position="109"/>
        <end position="133"/>
    </location>
</feature>